<sequence>MIAFGNEVLHSADRPGMSVELRDLVWAKAVEQSAAGRGAAAGERAAGEPVRHVRAVRAARAERDRDHR</sequence>
<protein>
    <submittedName>
        <fullName evidence="1">Uncharacterized protein</fullName>
    </submittedName>
</protein>
<reference evidence="1 2" key="1">
    <citation type="submission" date="2022-06" db="EMBL/GenBank/DDBJ databases">
        <title>Genomic Encyclopedia of Archaeal and Bacterial Type Strains, Phase II (KMG-II): from individual species to whole genera.</title>
        <authorList>
            <person name="Goeker M."/>
        </authorList>
    </citation>
    <scope>NUCLEOTIDE SEQUENCE [LARGE SCALE GENOMIC DNA]</scope>
    <source>
        <strain evidence="1 2">DSM 44255</strain>
    </source>
</reference>
<evidence type="ECO:0000313" key="1">
    <source>
        <dbReference type="EMBL" id="MCP2269655.1"/>
    </source>
</evidence>
<keyword evidence="2" id="KW-1185">Reference proteome</keyword>
<dbReference type="EMBL" id="JAMTCO010000005">
    <property type="protein sequence ID" value="MCP2269655.1"/>
    <property type="molecule type" value="Genomic_DNA"/>
</dbReference>
<accession>A0ABT1IAI9</accession>
<gene>
    <name evidence="1" type="ORF">LV75_002144</name>
</gene>
<evidence type="ECO:0000313" key="2">
    <source>
        <dbReference type="Proteomes" id="UP001205185"/>
    </source>
</evidence>
<proteinExistence type="predicted"/>
<name>A0ABT1IAI9_9PSEU</name>
<dbReference type="Proteomes" id="UP001205185">
    <property type="component" value="Unassembled WGS sequence"/>
</dbReference>
<organism evidence="1 2">
    <name type="scientific">Actinokineospora diospyrosa</name>
    <dbReference type="NCBI Taxonomy" id="103728"/>
    <lineage>
        <taxon>Bacteria</taxon>
        <taxon>Bacillati</taxon>
        <taxon>Actinomycetota</taxon>
        <taxon>Actinomycetes</taxon>
        <taxon>Pseudonocardiales</taxon>
        <taxon>Pseudonocardiaceae</taxon>
        <taxon>Actinokineospora</taxon>
    </lineage>
</organism>
<comment type="caution">
    <text evidence="1">The sequence shown here is derived from an EMBL/GenBank/DDBJ whole genome shotgun (WGS) entry which is preliminary data.</text>
</comment>